<feature type="domain" description="DNA topoisomerase type IA zn finger" evidence="1">
    <location>
        <begin position="65"/>
        <end position="96"/>
    </location>
</feature>
<dbReference type="OrthoDB" id="6412825at2"/>
<keyword evidence="3" id="KW-1185">Reference proteome</keyword>
<dbReference type="GO" id="GO:0003677">
    <property type="term" value="F:DNA binding"/>
    <property type="evidence" value="ECO:0007669"/>
    <property type="project" value="InterPro"/>
</dbReference>
<evidence type="ECO:0000313" key="3">
    <source>
        <dbReference type="Proteomes" id="UP000288212"/>
    </source>
</evidence>
<evidence type="ECO:0000259" key="1">
    <source>
        <dbReference type="Pfam" id="PF01396"/>
    </source>
</evidence>
<dbReference type="Pfam" id="PF01396">
    <property type="entry name" value="Zn_ribbon_Top1"/>
    <property type="match status" value="4"/>
</dbReference>
<protein>
    <recommendedName>
        <fullName evidence="1">DNA topoisomerase type IA zn finger domain-containing protein</fullName>
    </recommendedName>
</protein>
<dbReference type="InterPro" id="IPR000380">
    <property type="entry name" value="Topo_IA"/>
</dbReference>
<dbReference type="InterPro" id="IPR013498">
    <property type="entry name" value="Topo_IA_Znf"/>
</dbReference>
<dbReference type="RefSeq" id="WP_126793342.1">
    <property type="nucleotide sequence ID" value="NZ_PIPI01000006.1"/>
</dbReference>
<sequence length="185" mass="20664">MTPTHLFDAPERKNERDEPCPLCGNAVRLKHSGHHSFWGCSQYPTCDYSQSLHETGDFDPQPLPEQCPECHSGLLLKKGRYGFFIGCSGFPNCHFMLDPTAAAETTATIACPECEKGHLQQRANKYGKQFYACDRYPKCKYALNEEPVAQACPDCGWGVLVKRDSAAGVRLRCPQKQCGYKSEPL</sequence>
<organism evidence="2 3">
    <name type="scientific">Aliidiomarina haloalkalitolerans</name>
    <dbReference type="NCBI Taxonomy" id="859059"/>
    <lineage>
        <taxon>Bacteria</taxon>
        <taxon>Pseudomonadati</taxon>
        <taxon>Pseudomonadota</taxon>
        <taxon>Gammaproteobacteria</taxon>
        <taxon>Alteromonadales</taxon>
        <taxon>Idiomarinaceae</taxon>
        <taxon>Aliidiomarina</taxon>
    </lineage>
</organism>
<dbReference type="GO" id="GO:0006265">
    <property type="term" value="P:DNA topological change"/>
    <property type="evidence" value="ECO:0007669"/>
    <property type="project" value="InterPro"/>
</dbReference>
<dbReference type="GO" id="GO:0003917">
    <property type="term" value="F:DNA topoisomerase type I (single strand cut, ATP-independent) activity"/>
    <property type="evidence" value="ECO:0007669"/>
    <property type="project" value="InterPro"/>
</dbReference>
<name>A0A432VS66_9GAMM</name>
<dbReference type="Gene3D" id="3.30.65.10">
    <property type="entry name" value="Bacterial Topoisomerase I, domain 1"/>
    <property type="match status" value="3"/>
</dbReference>
<accession>A0A432VS66</accession>
<dbReference type="GO" id="GO:0005694">
    <property type="term" value="C:chromosome"/>
    <property type="evidence" value="ECO:0007669"/>
    <property type="project" value="InterPro"/>
</dbReference>
<dbReference type="PANTHER" id="PTHR42785:SF1">
    <property type="entry name" value="DNA TOPOISOMERASE"/>
    <property type="match status" value="1"/>
</dbReference>
<comment type="caution">
    <text evidence="2">The sequence shown here is derived from an EMBL/GenBank/DDBJ whole genome shotgun (WGS) entry which is preliminary data.</text>
</comment>
<reference evidence="2 3" key="1">
    <citation type="journal article" date="2011" name="Front. Microbiol.">
        <title>Genomic signatures of strain selection and enhancement in Bacillus atrophaeus var. globigii, a historical biowarfare simulant.</title>
        <authorList>
            <person name="Gibbons H.S."/>
            <person name="Broomall S.M."/>
            <person name="McNew L.A."/>
            <person name="Daligault H."/>
            <person name="Chapman C."/>
            <person name="Bruce D."/>
            <person name="Karavis M."/>
            <person name="Krepps M."/>
            <person name="McGregor P.A."/>
            <person name="Hong C."/>
            <person name="Park K.H."/>
            <person name="Akmal A."/>
            <person name="Feldman A."/>
            <person name="Lin J.S."/>
            <person name="Chang W.E."/>
            <person name="Higgs B.W."/>
            <person name="Demirev P."/>
            <person name="Lindquist J."/>
            <person name="Liem A."/>
            <person name="Fochler E."/>
            <person name="Read T.D."/>
            <person name="Tapia R."/>
            <person name="Johnson S."/>
            <person name="Bishop-Lilly K.A."/>
            <person name="Detter C."/>
            <person name="Han C."/>
            <person name="Sozhamannan S."/>
            <person name="Rosenzweig C.N."/>
            <person name="Skowronski E.W."/>
        </authorList>
    </citation>
    <scope>NUCLEOTIDE SEQUENCE [LARGE SCALE GENOMIC DNA]</scope>
    <source>
        <strain evidence="2 3">AK5</strain>
    </source>
</reference>
<dbReference type="Proteomes" id="UP000288212">
    <property type="component" value="Unassembled WGS sequence"/>
</dbReference>
<gene>
    <name evidence="2" type="ORF">CWE06_09120</name>
</gene>
<evidence type="ECO:0000313" key="2">
    <source>
        <dbReference type="EMBL" id="RUO19184.1"/>
    </source>
</evidence>
<feature type="domain" description="DNA topoisomerase type IA zn finger" evidence="1">
    <location>
        <begin position="110"/>
        <end position="146"/>
    </location>
</feature>
<dbReference type="EMBL" id="PIPI01000006">
    <property type="protein sequence ID" value="RUO19184.1"/>
    <property type="molecule type" value="Genomic_DNA"/>
</dbReference>
<dbReference type="PANTHER" id="PTHR42785">
    <property type="entry name" value="DNA TOPOISOMERASE, TYPE IA, CORE"/>
    <property type="match status" value="1"/>
</dbReference>
<dbReference type="AlphaFoldDB" id="A0A432VS66"/>
<feature type="domain" description="DNA topoisomerase type IA zn finger" evidence="1">
    <location>
        <begin position="18"/>
        <end position="53"/>
    </location>
</feature>
<proteinExistence type="predicted"/>
<dbReference type="SUPFAM" id="SSF57783">
    <property type="entry name" value="Zinc beta-ribbon"/>
    <property type="match status" value="3"/>
</dbReference>
<feature type="domain" description="DNA topoisomerase type IA zn finger" evidence="1">
    <location>
        <begin position="150"/>
        <end position="168"/>
    </location>
</feature>